<feature type="region of interest" description="Disordered" evidence="5">
    <location>
        <begin position="396"/>
        <end position="445"/>
    </location>
</feature>
<keyword evidence="9" id="KW-1185">Reference proteome</keyword>
<dbReference type="InterPro" id="IPR011011">
    <property type="entry name" value="Znf_FYVE_PHD"/>
</dbReference>
<dbReference type="Gene3D" id="3.30.40.10">
    <property type="entry name" value="Zinc/RING finger domain, C3HC4 (zinc finger)"/>
    <property type="match status" value="2"/>
</dbReference>
<protein>
    <recommendedName>
        <fullName evidence="10">PHD-type domain-containing protein</fullName>
    </recommendedName>
</protein>
<dbReference type="Pfam" id="PF00628">
    <property type="entry name" value="PHD"/>
    <property type="match status" value="1"/>
</dbReference>
<dbReference type="OMA" id="IPSQYII"/>
<organism evidence="8 9">
    <name type="scientific">Scheffersomyces stipitis (strain ATCC 58785 / CBS 6054 / NBRC 10063 / NRRL Y-11545)</name>
    <name type="common">Yeast</name>
    <name type="synonym">Pichia stipitis</name>
    <dbReference type="NCBI Taxonomy" id="322104"/>
    <lineage>
        <taxon>Eukaryota</taxon>
        <taxon>Fungi</taxon>
        <taxon>Dikarya</taxon>
        <taxon>Ascomycota</taxon>
        <taxon>Saccharomycotina</taxon>
        <taxon>Pichiomycetes</taxon>
        <taxon>Debaryomycetaceae</taxon>
        <taxon>Scheffersomyces</taxon>
    </lineage>
</organism>
<dbReference type="PANTHER" id="PTHR45798:SF97">
    <property type="entry name" value="ALCOHOL-SENSITIVE RING FINGER PROTEIN 1"/>
    <property type="match status" value="1"/>
</dbReference>
<dbReference type="SMART" id="SM00249">
    <property type="entry name" value="PHD"/>
    <property type="match status" value="1"/>
</dbReference>
<feature type="domain" description="RING-type" evidence="7">
    <location>
        <begin position="13"/>
        <end position="60"/>
    </location>
</feature>
<keyword evidence="1" id="KW-0479">Metal-binding</keyword>
<evidence type="ECO:0000259" key="7">
    <source>
        <dbReference type="PROSITE" id="PS50089"/>
    </source>
</evidence>
<dbReference type="SMART" id="SM00184">
    <property type="entry name" value="RING"/>
    <property type="match status" value="2"/>
</dbReference>
<dbReference type="CDD" id="cd15489">
    <property type="entry name" value="PHD_SF"/>
    <property type="match status" value="1"/>
</dbReference>
<accession>A3LVZ3</accession>
<feature type="compositionally biased region" description="Low complexity" evidence="5">
    <location>
        <begin position="402"/>
        <end position="420"/>
    </location>
</feature>
<dbReference type="PROSITE" id="PS01359">
    <property type="entry name" value="ZF_PHD_1"/>
    <property type="match status" value="1"/>
</dbReference>
<evidence type="ECO:0000313" key="8">
    <source>
        <dbReference type="EMBL" id="ABN66868.2"/>
    </source>
</evidence>
<feature type="compositionally biased region" description="Polar residues" evidence="5">
    <location>
        <begin position="421"/>
        <end position="434"/>
    </location>
</feature>
<evidence type="ECO:0008006" key="10">
    <source>
        <dbReference type="Google" id="ProtNLM"/>
    </source>
</evidence>
<feature type="region of interest" description="Disordered" evidence="5">
    <location>
        <begin position="324"/>
        <end position="363"/>
    </location>
</feature>
<feature type="domain" description="PHD-type" evidence="6">
    <location>
        <begin position="127"/>
        <end position="182"/>
    </location>
</feature>
<dbReference type="AlphaFoldDB" id="A3LVZ3"/>
<proteinExistence type="predicted"/>
<evidence type="ECO:0000259" key="6">
    <source>
        <dbReference type="PROSITE" id="PS50016"/>
    </source>
</evidence>
<evidence type="ECO:0000313" key="9">
    <source>
        <dbReference type="Proteomes" id="UP000002258"/>
    </source>
</evidence>
<evidence type="ECO:0000256" key="5">
    <source>
        <dbReference type="SAM" id="MobiDB-lite"/>
    </source>
</evidence>
<dbReference type="OrthoDB" id="8062037at2759"/>
<dbReference type="InParanoid" id="A3LVZ3"/>
<keyword evidence="3" id="KW-0862">Zinc</keyword>
<dbReference type="GO" id="GO:0008270">
    <property type="term" value="F:zinc ion binding"/>
    <property type="evidence" value="ECO:0007669"/>
    <property type="project" value="UniProtKB-KW"/>
</dbReference>
<dbReference type="InterPro" id="IPR019786">
    <property type="entry name" value="Zinc_finger_PHD-type_CS"/>
</dbReference>
<dbReference type="EMBL" id="CP000499">
    <property type="protein sequence ID" value="ABN66868.2"/>
    <property type="molecule type" value="Genomic_DNA"/>
</dbReference>
<sequence length="554" mass="61384">MSSSPDPNDTEECTICLEPILPTDDIGTIVSCCTTTTNKYYHDKCILQWANNSNSCPTCRRRFYKINIASGASPHKVKRVVSVKDKLLPNDAINSIPRAYVIPATRPPTPDEDVDFDCVRHSQSITTGFCTICSSSDYRSSIRNMVCCGFCGSNFHLRCLGISSSAHASHMVGWCCPICDSDQDLVVSGSTNATMSSVRNPLTSSRLASGVSRSTRLATSITDSFYRNPNMASITNMDISDMSLHNMPSASNSRLVIHNNNNELDDDFLYHNNDNDSNIVDNSLKPEIHSTVINGGVRLRKEQRAIQNLSPEELQSWELFDEARNSNESTNDTKVSTAISSSVSESKTRRKRKKVTPVAAVENATIHPESRMAIGSSSSRISSLINQLKTTPAMIQQKKVKSATSSTAESTVSISPSSNSPMENLSNDSDTQYDSDSKVRKKPRSAELTLDQKIEIQKYIRINLRPLYKPSKDSESSSSPSPVIRTEENYININKVISRRIYGHILSETVDNGELCPNLIDEYFNDDDPTKLKDVIDKYVEEELANLQGSTVRE</sequence>
<dbReference type="PROSITE" id="PS50089">
    <property type="entry name" value="ZF_RING_2"/>
    <property type="match status" value="1"/>
</dbReference>
<dbReference type="RefSeq" id="XP_001384897.2">
    <property type="nucleotide sequence ID" value="XM_001384860.1"/>
</dbReference>
<dbReference type="InterPro" id="IPR019787">
    <property type="entry name" value="Znf_PHD-finger"/>
</dbReference>
<dbReference type="PANTHER" id="PTHR45798">
    <property type="entry name" value="RING-H2 FINGER PROTEIN ATL61-RELATED-RELATED"/>
    <property type="match status" value="1"/>
</dbReference>
<evidence type="ECO:0000256" key="3">
    <source>
        <dbReference type="ARBA" id="ARBA00022833"/>
    </source>
</evidence>
<evidence type="ECO:0000256" key="4">
    <source>
        <dbReference type="PROSITE-ProRule" id="PRU00175"/>
    </source>
</evidence>
<dbReference type="Pfam" id="PF13639">
    <property type="entry name" value="zf-RING_2"/>
    <property type="match status" value="1"/>
</dbReference>
<evidence type="ECO:0000256" key="1">
    <source>
        <dbReference type="ARBA" id="ARBA00022723"/>
    </source>
</evidence>
<dbReference type="eggNOG" id="KOG0825">
    <property type="taxonomic scope" value="Eukaryota"/>
</dbReference>
<dbReference type="InterPro" id="IPR001841">
    <property type="entry name" value="Znf_RING"/>
</dbReference>
<dbReference type="InterPro" id="IPR001965">
    <property type="entry name" value="Znf_PHD"/>
</dbReference>
<dbReference type="SUPFAM" id="SSF57850">
    <property type="entry name" value="RING/U-box"/>
    <property type="match status" value="1"/>
</dbReference>
<dbReference type="Proteomes" id="UP000002258">
    <property type="component" value="Chromosome 5"/>
</dbReference>
<feature type="compositionally biased region" description="Low complexity" evidence="5">
    <location>
        <begin position="333"/>
        <end position="345"/>
    </location>
</feature>
<dbReference type="SUPFAM" id="SSF57903">
    <property type="entry name" value="FYVE/PHD zinc finger"/>
    <property type="match status" value="1"/>
</dbReference>
<dbReference type="InterPro" id="IPR013083">
    <property type="entry name" value="Znf_RING/FYVE/PHD"/>
</dbReference>
<evidence type="ECO:0000256" key="2">
    <source>
        <dbReference type="ARBA" id="ARBA00022771"/>
    </source>
</evidence>
<name>A3LVZ3_PICST</name>
<dbReference type="InterPro" id="IPR052788">
    <property type="entry name" value="RING-type_E3_ligase_ATL"/>
</dbReference>
<reference evidence="8 9" key="1">
    <citation type="journal article" date="2007" name="Nat. Biotechnol.">
        <title>Genome sequence of the lignocellulose-bioconverting and xylose-fermenting yeast Pichia stipitis.</title>
        <authorList>
            <person name="Jeffries T.W."/>
            <person name="Grigoriev I.V."/>
            <person name="Grimwood J."/>
            <person name="Laplaza J.M."/>
            <person name="Aerts A."/>
            <person name="Salamov A."/>
            <person name="Schmutz J."/>
            <person name="Lindquist E."/>
            <person name="Dehal P."/>
            <person name="Shapiro H."/>
            <person name="Jin Y.S."/>
            <person name="Passoth V."/>
            <person name="Richardson P.M."/>
        </authorList>
    </citation>
    <scope>NUCLEOTIDE SEQUENCE [LARGE SCALE GENOMIC DNA]</scope>
    <source>
        <strain evidence="9">ATCC 58785 / CBS 6054 / NBRC 10063 / NRRL Y-11545</strain>
    </source>
</reference>
<keyword evidence="2 4" id="KW-0863">Zinc-finger</keyword>
<dbReference type="GeneID" id="4839401"/>
<dbReference type="HOGENOM" id="CLU_039091_0_0_1"/>
<dbReference type="KEGG" id="pic:PICST_60919"/>
<dbReference type="PROSITE" id="PS50016">
    <property type="entry name" value="ZF_PHD_2"/>
    <property type="match status" value="1"/>
</dbReference>
<gene>
    <name evidence="8" type="ORF">PICST_60919</name>
</gene>